<dbReference type="EMBL" id="AP035785">
    <property type="protein sequence ID" value="BFO71298.1"/>
    <property type="molecule type" value="Genomic_DNA"/>
</dbReference>
<feature type="coiled-coil region" evidence="1">
    <location>
        <begin position="7"/>
        <end position="41"/>
    </location>
</feature>
<accession>A0AB33INT4</accession>
<name>A0AB33INT4_9BACT</name>
<evidence type="ECO:0000256" key="1">
    <source>
        <dbReference type="SAM" id="Coils"/>
    </source>
</evidence>
<evidence type="ECO:0000313" key="2">
    <source>
        <dbReference type="EMBL" id="BFO71298.1"/>
    </source>
</evidence>
<dbReference type="Pfam" id="PF14131">
    <property type="entry name" value="DUF4298"/>
    <property type="match status" value="1"/>
</dbReference>
<dbReference type="AlphaFoldDB" id="A0AB33INT4"/>
<gene>
    <name evidence="2" type="ORF">GTC17253_12640</name>
</gene>
<dbReference type="InterPro" id="IPR025384">
    <property type="entry name" value="DUF4298"/>
</dbReference>
<reference evidence="2" key="1">
    <citation type="submission" date="2024-07" db="EMBL/GenBank/DDBJ databases">
        <title>Complete genome sequence of Prevotella sp. YM-2024 GTC17253.</title>
        <authorList>
            <person name="Hayashi M."/>
            <person name="Muto Y."/>
            <person name="Tanaka K."/>
            <person name="Niwa H."/>
        </authorList>
    </citation>
    <scope>NUCLEOTIDE SEQUENCE</scope>
    <source>
        <strain evidence="2">GTC17253</strain>
    </source>
</reference>
<keyword evidence="1" id="KW-0175">Coiled coil</keyword>
<proteinExistence type="predicted"/>
<protein>
    <submittedName>
        <fullName evidence="2">DUF4298 domain-containing protein</fullName>
    </submittedName>
</protein>
<organism evidence="2">
    <name type="scientific">Prevotella sp. GTC17253</name>
    <dbReference type="NCBI Taxonomy" id="3236793"/>
    <lineage>
        <taxon>Bacteria</taxon>
        <taxon>Pseudomonadati</taxon>
        <taxon>Bacteroidota</taxon>
        <taxon>Bacteroidia</taxon>
        <taxon>Bacteroidales</taxon>
        <taxon>Prevotellaceae</taxon>
        <taxon>Prevotella</taxon>
    </lineage>
</organism>
<sequence length="101" mass="12272">MEKYRHITDMENILDSHSRKMQELNELLESLKSSKEDYDRLMEYYYSDRRNQDLEDDRNGLIDKNLKRGVLSEDAIYDLMSDNYQCCMKMLELAVDYLKRE</sequence>